<gene>
    <name evidence="3" type="ORF">QNH46_05500</name>
</gene>
<dbReference type="KEGG" id="pwn:QNH46_05500"/>
<feature type="signal peptide" evidence="1">
    <location>
        <begin position="1"/>
        <end position="26"/>
    </location>
</feature>
<protein>
    <submittedName>
        <fullName evidence="3">Stalk domain-containing protein</fullName>
    </submittedName>
</protein>
<dbReference type="RefSeq" id="WP_283927227.1">
    <property type="nucleotide sequence ID" value="NZ_CP126084.1"/>
</dbReference>
<evidence type="ECO:0000259" key="2">
    <source>
        <dbReference type="Pfam" id="PF07833"/>
    </source>
</evidence>
<organism evidence="3 4">
    <name type="scientific">Paenibacillus woosongensis</name>
    <dbReference type="NCBI Taxonomy" id="307580"/>
    <lineage>
        <taxon>Bacteria</taxon>
        <taxon>Bacillati</taxon>
        <taxon>Bacillota</taxon>
        <taxon>Bacilli</taxon>
        <taxon>Bacillales</taxon>
        <taxon>Paenibacillaceae</taxon>
        <taxon>Paenibacillus</taxon>
    </lineage>
</organism>
<keyword evidence="1" id="KW-0732">Signal</keyword>
<dbReference type="EMBL" id="CP126084">
    <property type="protein sequence ID" value="WHX50121.1"/>
    <property type="molecule type" value="Genomic_DNA"/>
</dbReference>
<name>A0AA95I639_9BACL</name>
<dbReference type="Pfam" id="PF07833">
    <property type="entry name" value="Cu_amine_oxidN1"/>
    <property type="match status" value="1"/>
</dbReference>
<dbReference type="Proteomes" id="UP001177943">
    <property type="component" value="Chromosome"/>
</dbReference>
<dbReference type="SUPFAM" id="SSF55383">
    <property type="entry name" value="Copper amine oxidase, domain N"/>
    <property type="match status" value="1"/>
</dbReference>
<dbReference type="InterPro" id="IPR036582">
    <property type="entry name" value="Mao_N_sf"/>
</dbReference>
<dbReference type="InterPro" id="IPR012854">
    <property type="entry name" value="Cu_amine_oxidase-like_N"/>
</dbReference>
<reference evidence="3" key="1">
    <citation type="submission" date="2023-05" db="EMBL/GenBank/DDBJ databases">
        <title>Comparative genomics of Bacillaceae isolates and their secondary metabolite potential.</title>
        <authorList>
            <person name="Song L."/>
            <person name="Nielsen L.J."/>
            <person name="Mohite O."/>
            <person name="Xu X."/>
            <person name="Weber T."/>
            <person name="Kovacs A.T."/>
        </authorList>
    </citation>
    <scope>NUCLEOTIDE SEQUENCE</scope>
    <source>
        <strain evidence="3">B2_4</strain>
    </source>
</reference>
<accession>A0AA95I639</accession>
<evidence type="ECO:0000313" key="3">
    <source>
        <dbReference type="EMBL" id="WHX50121.1"/>
    </source>
</evidence>
<feature type="chain" id="PRO_5041714823" evidence="1">
    <location>
        <begin position="27"/>
        <end position="226"/>
    </location>
</feature>
<evidence type="ECO:0000313" key="4">
    <source>
        <dbReference type="Proteomes" id="UP001177943"/>
    </source>
</evidence>
<feature type="domain" description="Copper amine oxidase-like N-terminal" evidence="2">
    <location>
        <begin position="60"/>
        <end position="95"/>
    </location>
</feature>
<evidence type="ECO:0000256" key="1">
    <source>
        <dbReference type="SAM" id="SignalP"/>
    </source>
</evidence>
<dbReference type="AlphaFoldDB" id="A0AA95I639"/>
<proteinExistence type="predicted"/>
<sequence length="226" mass="24626">MKKKKLALILGGAVLLFGGMSLGAAASSQLQEIKAFLNGGIKVRVDGNIAQLKDANGKAVLPITYDGTTYLPVRAVADVLGVAVKYDAQANEVLLGEQSEGVPIKREDFNNTLYSKDPSHTTLNGQDYKEVLYSAPGNNINYTALTPNGKYTKLYLQFAAIDKDVEYIEIKDLDKNALLKKVEGITPESGMQTIEVDITGVKNITIDIRKDRDAGYMIPLTTSYYK</sequence>